<dbReference type="RefSeq" id="WP_305906330.1">
    <property type="nucleotide sequence ID" value="NZ_CP157744.1"/>
</dbReference>
<proteinExistence type="predicted"/>
<evidence type="ECO:0000256" key="1">
    <source>
        <dbReference type="SAM" id="Phobius"/>
    </source>
</evidence>
<protein>
    <submittedName>
        <fullName evidence="2">Uncharacterized protein</fullName>
    </submittedName>
</protein>
<evidence type="ECO:0000313" key="2">
    <source>
        <dbReference type="EMBL" id="XBS22792.1"/>
    </source>
</evidence>
<feature type="transmembrane region" description="Helical" evidence="1">
    <location>
        <begin position="110"/>
        <end position="131"/>
    </location>
</feature>
<dbReference type="KEGG" id="mech:Q9L42_021025"/>
<accession>A0AAU7P0M3</accession>
<dbReference type="EMBL" id="CP157744">
    <property type="protein sequence ID" value="XBS22792.1"/>
    <property type="molecule type" value="Genomic_DNA"/>
</dbReference>
<name>A0AAU7P0M3_9GAMM</name>
<organism evidence="2 3">
    <name type="scientific">Methylomarinum roseum</name>
    <dbReference type="NCBI Taxonomy" id="3067653"/>
    <lineage>
        <taxon>Bacteria</taxon>
        <taxon>Pseudomonadati</taxon>
        <taxon>Pseudomonadota</taxon>
        <taxon>Gammaproteobacteria</taxon>
        <taxon>Methylococcales</taxon>
        <taxon>Methylococcaceae</taxon>
        <taxon>Methylomarinum</taxon>
    </lineage>
</organism>
<keyword evidence="2" id="KW-0614">Plasmid</keyword>
<sequence length="152" mass="17250">MFKKVVGFLFAPYRDAIEHVKKRSEIPVARDSFDLVTEKIARTKQRYSDAKGSMISASNFEADFSICLREWGVVDKQISDVIKNMSIEIVVYLVILGVCVFSLINSVTVMTVASVVSTSLIFVSVLITRLYKISVLKNRQYIPFSTWIRSKV</sequence>
<feature type="transmembrane region" description="Helical" evidence="1">
    <location>
        <begin position="85"/>
        <end position="104"/>
    </location>
</feature>
<gene>
    <name evidence="2" type="ORF">Q9L42_021025</name>
</gene>
<geneLocation type="plasmid" evidence="2 3">
    <name>unnamed2</name>
</geneLocation>
<dbReference type="Proteomes" id="UP001225378">
    <property type="component" value="Plasmid unnamed2"/>
</dbReference>
<keyword evidence="1" id="KW-0812">Transmembrane</keyword>
<keyword evidence="1" id="KW-0472">Membrane</keyword>
<evidence type="ECO:0000313" key="3">
    <source>
        <dbReference type="Proteomes" id="UP001225378"/>
    </source>
</evidence>
<keyword evidence="1" id="KW-1133">Transmembrane helix</keyword>
<keyword evidence="3" id="KW-1185">Reference proteome</keyword>
<dbReference type="AlphaFoldDB" id="A0AAU7P0M3"/>
<reference evidence="2 3" key="1">
    <citation type="journal article" date="2024" name="Microbiology">
        <title>Methylomarinum rosea sp. nov., a novel halophilic methanotrophic bacterium from the hypersaline Lake Elton.</title>
        <authorList>
            <person name="Suleimanov R.Z."/>
            <person name="Oshkin I.Y."/>
            <person name="Danilova O.V."/>
            <person name="Suzina N.E."/>
            <person name="Dedysh S.N."/>
        </authorList>
    </citation>
    <scope>NUCLEOTIDE SEQUENCE [LARGE SCALE GENOMIC DNA]</scope>
    <source>
        <strain evidence="2 3">Ch1-1</strain>
        <plasmid evidence="3">unnamed2</plasmid>
    </source>
</reference>